<name>A0ABU6UDG5_9FABA</name>
<protein>
    <submittedName>
        <fullName evidence="1">Uncharacterized protein</fullName>
    </submittedName>
</protein>
<feature type="non-terminal residue" evidence="1">
    <location>
        <position position="1"/>
    </location>
</feature>
<reference evidence="1 2" key="1">
    <citation type="journal article" date="2023" name="Plants (Basel)">
        <title>Bridging the Gap: Combining Genomics and Transcriptomics Approaches to Understand Stylosanthes scabra, an Orphan Legume from the Brazilian Caatinga.</title>
        <authorList>
            <person name="Ferreira-Neto J.R.C."/>
            <person name="da Silva M.D."/>
            <person name="Binneck E."/>
            <person name="de Melo N.F."/>
            <person name="da Silva R.H."/>
            <person name="de Melo A.L.T.M."/>
            <person name="Pandolfi V."/>
            <person name="Bustamante F.O."/>
            <person name="Brasileiro-Vidal A.C."/>
            <person name="Benko-Iseppon A.M."/>
        </authorList>
    </citation>
    <scope>NUCLEOTIDE SEQUENCE [LARGE SCALE GENOMIC DNA]</scope>
    <source>
        <tissue evidence="1">Leaves</tissue>
    </source>
</reference>
<gene>
    <name evidence="1" type="ORF">PIB30_038943</name>
</gene>
<proteinExistence type="predicted"/>
<sequence>LGTAWKKAVGNDKRPSVMIKDCQNQGASGKKVIDGQTVDKQSQTNPAMWCQTCEG</sequence>
<evidence type="ECO:0000313" key="2">
    <source>
        <dbReference type="Proteomes" id="UP001341840"/>
    </source>
</evidence>
<accession>A0ABU6UDG5</accession>
<dbReference type="Proteomes" id="UP001341840">
    <property type="component" value="Unassembled WGS sequence"/>
</dbReference>
<organism evidence="1 2">
    <name type="scientific">Stylosanthes scabra</name>
    <dbReference type="NCBI Taxonomy" id="79078"/>
    <lineage>
        <taxon>Eukaryota</taxon>
        <taxon>Viridiplantae</taxon>
        <taxon>Streptophyta</taxon>
        <taxon>Embryophyta</taxon>
        <taxon>Tracheophyta</taxon>
        <taxon>Spermatophyta</taxon>
        <taxon>Magnoliopsida</taxon>
        <taxon>eudicotyledons</taxon>
        <taxon>Gunneridae</taxon>
        <taxon>Pentapetalae</taxon>
        <taxon>rosids</taxon>
        <taxon>fabids</taxon>
        <taxon>Fabales</taxon>
        <taxon>Fabaceae</taxon>
        <taxon>Papilionoideae</taxon>
        <taxon>50 kb inversion clade</taxon>
        <taxon>dalbergioids sensu lato</taxon>
        <taxon>Dalbergieae</taxon>
        <taxon>Pterocarpus clade</taxon>
        <taxon>Stylosanthes</taxon>
    </lineage>
</organism>
<comment type="caution">
    <text evidence="1">The sequence shown here is derived from an EMBL/GenBank/DDBJ whole genome shotgun (WGS) entry which is preliminary data.</text>
</comment>
<dbReference type="EMBL" id="JASCZI010121032">
    <property type="protein sequence ID" value="MED6159069.1"/>
    <property type="molecule type" value="Genomic_DNA"/>
</dbReference>
<evidence type="ECO:0000313" key="1">
    <source>
        <dbReference type="EMBL" id="MED6159069.1"/>
    </source>
</evidence>
<keyword evidence="2" id="KW-1185">Reference proteome</keyword>